<dbReference type="Gene3D" id="3.40.50.1100">
    <property type="match status" value="2"/>
</dbReference>
<organism evidence="6 7">
    <name type="scientific">Roseibium alexandrii</name>
    <dbReference type="NCBI Taxonomy" id="388408"/>
    <lineage>
        <taxon>Bacteria</taxon>
        <taxon>Pseudomonadati</taxon>
        <taxon>Pseudomonadota</taxon>
        <taxon>Alphaproteobacteria</taxon>
        <taxon>Hyphomicrobiales</taxon>
        <taxon>Stappiaceae</taxon>
        <taxon>Roseibium</taxon>
    </lineage>
</organism>
<dbReference type="GO" id="GO:0006567">
    <property type="term" value="P:L-threonine catabolic process"/>
    <property type="evidence" value="ECO:0007669"/>
    <property type="project" value="TreeGrafter"/>
</dbReference>
<sequence>MSVNHRINQFDFLAAADRIKPHVRRTPVVPSDSLSEKAGVPVYLKLEQLQTTGSFKLRGATNAISKLTADQRQKGVVCVSTGNHGRALAYAAKKAGISCTICMSRLVPQNKVDAIAKLGADIRITGASQDEAQLEADRLVLEEGLVLLPPFDHPDIISGQGTLGLEVLEEIPEVQTVLVPLSGGGLIAGIAAALKAARPSVKVVGLSMERGAAMAASLTAGRPVQVIEEPSLADSLGGGIGLDNQFTFETTRELVDDIVLLTEAEIAAGIRHAYWQERQVVEGSGAVGVAGLLAGNINPIGPVAVLLTGCNIDMNLHHRVIAGEDVDLANSEEG</sequence>
<proteinExistence type="inferred from homology"/>
<dbReference type="InterPro" id="IPR000634">
    <property type="entry name" value="Ser/Thr_deHydtase_PyrdxlP-BS"/>
</dbReference>
<comment type="similarity">
    <text evidence="2">Belongs to the serine/threonine dehydratase family.</text>
</comment>
<keyword evidence="7" id="KW-1185">Reference proteome</keyword>
<keyword evidence="3" id="KW-0663">Pyridoxal phosphate</keyword>
<dbReference type="InterPro" id="IPR014333">
    <property type="entry name" value="Ectoine_EutB"/>
</dbReference>
<dbReference type="GO" id="GO:0009097">
    <property type="term" value="P:isoleucine biosynthetic process"/>
    <property type="evidence" value="ECO:0007669"/>
    <property type="project" value="TreeGrafter"/>
</dbReference>
<evidence type="ECO:0000256" key="1">
    <source>
        <dbReference type="ARBA" id="ARBA00001933"/>
    </source>
</evidence>
<gene>
    <name evidence="6" type="primary">tdcB_1</name>
    <name evidence="6" type="ORF">LAX5112_00446</name>
</gene>
<accession>A0A0M6ZQ72</accession>
<dbReference type="EC" id="4.3.1.19" evidence="6"/>
<reference evidence="7" key="1">
    <citation type="submission" date="2015-07" db="EMBL/GenBank/DDBJ databases">
        <authorList>
            <person name="Rodrigo-Torres Lidia"/>
            <person name="Arahal R.David."/>
        </authorList>
    </citation>
    <scope>NUCLEOTIDE SEQUENCE [LARGE SCALE GENOMIC DNA]</scope>
    <source>
        <strain evidence="7">CECT 5112</strain>
    </source>
</reference>
<evidence type="ECO:0000259" key="5">
    <source>
        <dbReference type="Pfam" id="PF00291"/>
    </source>
</evidence>
<dbReference type="GO" id="GO:0003941">
    <property type="term" value="F:L-serine ammonia-lyase activity"/>
    <property type="evidence" value="ECO:0007669"/>
    <property type="project" value="TreeGrafter"/>
</dbReference>
<dbReference type="GO" id="GO:0004794">
    <property type="term" value="F:threonine deaminase activity"/>
    <property type="evidence" value="ECO:0007669"/>
    <property type="project" value="UniProtKB-EC"/>
</dbReference>
<dbReference type="NCBIfam" id="TIGR02991">
    <property type="entry name" value="ectoine_eutB"/>
    <property type="match status" value="1"/>
</dbReference>
<dbReference type="InterPro" id="IPR001926">
    <property type="entry name" value="TrpB-like_PALP"/>
</dbReference>
<dbReference type="PANTHER" id="PTHR48078">
    <property type="entry name" value="THREONINE DEHYDRATASE, MITOCHONDRIAL-RELATED"/>
    <property type="match status" value="1"/>
</dbReference>
<evidence type="ECO:0000256" key="4">
    <source>
        <dbReference type="ARBA" id="ARBA00023239"/>
    </source>
</evidence>
<evidence type="ECO:0000313" key="7">
    <source>
        <dbReference type="Proteomes" id="UP000053235"/>
    </source>
</evidence>
<evidence type="ECO:0000256" key="2">
    <source>
        <dbReference type="ARBA" id="ARBA00010869"/>
    </source>
</evidence>
<dbReference type="STRING" id="388408.LAX5112_00446"/>
<dbReference type="Proteomes" id="UP000053235">
    <property type="component" value="Unassembled WGS sequence"/>
</dbReference>
<dbReference type="NCBIfam" id="NF005680">
    <property type="entry name" value="PRK07476.1"/>
    <property type="match status" value="1"/>
</dbReference>
<dbReference type="InterPro" id="IPR050147">
    <property type="entry name" value="Ser/Thr_Dehydratase"/>
</dbReference>
<dbReference type="PANTHER" id="PTHR48078:SF6">
    <property type="entry name" value="L-THREONINE DEHYDRATASE CATABOLIC TDCB"/>
    <property type="match status" value="1"/>
</dbReference>
<dbReference type="FunFam" id="3.40.50.1100:FF:000005">
    <property type="entry name" value="Threonine dehydratase catabolic"/>
    <property type="match status" value="1"/>
</dbReference>
<protein>
    <submittedName>
        <fullName evidence="6">L-threonine dehydratase catabolic TdcB</fullName>
        <ecNumber evidence="6">4.3.1.19</ecNumber>
    </submittedName>
</protein>
<evidence type="ECO:0000313" key="6">
    <source>
        <dbReference type="EMBL" id="CTQ64919.1"/>
    </source>
</evidence>
<keyword evidence="4 6" id="KW-0456">Lyase</keyword>
<dbReference type="EMBL" id="CXWD01000002">
    <property type="protein sequence ID" value="CTQ64919.1"/>
    <property type="molecule type" value="Genomic_DNA"/>
</dbReference>
<dbReference type="GO" id="GO:0006565">
    <property type="term" value="P:L-serine catabolic process"/>
    <property type="evidence" value="ECO:0007669"/>
    <property type="project" value="TreeGrafter"/>
</dbReference>
<dbReference type="AlphaFoldDB" id="A0A0M6ZQ72"/>
<dbReference type="Pfam" id="PF00291">
    <property type="entry name" value="PALP"/>
    <property type="match status" value="1"/>
</dbReference>
<feature type="domain" description="Tryptophan synthase beta chain-like PALP" evidence="5">
    <location>
        <begin position="19"/>
        <end position="309"/>
    </location>
</feature>
<dbReference type="SUPFAM" id="SSF53686">
    <property type="entry name" value="Tryptophan synthase beta subunit-like PLP-dependent enzymes"/>
    <property type="match status" value="1"/>
</dbReference>
<dbReference type="InterPro" id="IPR036052">
    <property type="entry name" value="TrpB-like_PALP_sf"/>
</dbReference>
<dbReference type="CDD" id="cd01562">
    <property type="entry name" value="Thr-dehyd"/>
    <property type="match status" value="1"/>
</dbReference>
<evidence type="ECO:0000256" key="3">
    <source>
        <dbReference type="ARBA" id="ARBA00022898"/>
    </source>
</evidence>
<comment type="cofactor">
    <cofactor evidence="1">
        <name>pyridoxal 5'-phosphate</name>
        <dbReference type="ChEBI" id="CHEBI:597326"/>
    </cofactor>
</comment>
<dbReference type="RefSeq" id="WP_055670406.1">
    <property type="nucleotide sequence ID" value="NZ_CXWD01000002.1"/>
</dbReference>
<dbReference type="PROSITE" id="PS00165">
    <property type="entry name" value="DEHYDRATASE_SER_THR"/>
    <property type="match status" value="1"/>
</dbReference>
<name>A0A0M6ZQ72_9HYPH</name>
<dbReference type="GO" id="GO:0030170">
    <property type="term" value="F:pyridoxal phosphate binding"/>
    <property type="evidence" value="ECO:0007669"/>
    <property type="project" value="InterPro"/>
</dbReference>